<dbReference type="EnsemblPlants" id="QL93p0073_1115:mrna">
    <property type="protein sequence ID" value="QL93p0073_1115:mrna"/>
    <property type="gene ID" value="QL93p0073_1115"/>
</dbReference>
<keyword evidence="3" id="KW-0723">Serine/threonine-protein kinase</keyword>
<keyword evidence="6" id="KW-0732">Signal</keyword>
<evidence type="ECO:0000313" key="22">
    <source>
        <dbReference type="Proteomes" id="UP000594261"/>
    </source>
</evidence>
<dbReference type="SUPFAM" id="SSF56112">
    <property type="entry name" value="Protein kinase-like (PK-like)"/>
    <property type="match status" value="1"/>
</dbReference>
<keyword evidence="2" id="KW-1003">Cell membrane</keyword>
<evidence type="ECO:0000256" key="13">
    <source>
        <dbReference type="ARBA" id="ARBA00023136"/>
    </source>
</evidence>
<dbReference type="InterPro" id="IPR001245">
    <property type="entry name" value="Ser-Thr/Tyr_kinase_cat_dom"/>
</dbReference>
<evidence type="ECO:0000256" key="3">
    <source>
        <dbReference type="ARBA" id="ARBA00022527"/>
    </source>
</evidence>
<evidence type="ECO:0000256" key="16">
    <source>
        <dbReference type="ARBA" id="ARBA00023180"/>
    </source>
</evidence>
<reference evidence="21" key="1">
    <citation type="submission" date="2021-01" db="UniProtKB">
        <authorList>
            <consortium name="EnsemblPlants"/>
        </authorList>
    </citation>
    <scope>IDENTIFICATION</scope>
</reference>
<dbReference type="PANTHER" id="PTHR27002">
    <property type="entry name" value="RECEPTOR-LIKE SERINE/THREONINE-PROTEIN KINASE SD1-8"/>
    <property type="match status" value="1"/>
</dbReference>
<evidence type="ECO:0000259" key="20">
    <source>
        <dbReference type="PROSITE" id="PS51473"/>
    </source>
</evidence>
<dbReference type="GO" id="GO:0004674">
    <property type="term" value="F:protein serine/threonine kinase activity"/>
    <property type="evidence" value="ECO:0007669"/>
    <property type="project" value="UniProtKB-KW"/>
</dbReference>
<dbReference type="AlphaFoldDB" id="A0A7N2N5Y2"/>
<keyword evidence="8" id="KW-0677">Repeat</keyword>
<keyword evidence="10" id="KW-0418">Kinase</keyword>
<dbReference type="Gene3D" id="3.30.200.20">
    <property type="entry name" value="Phosphorylase Kinase, domain 1"/>
    <property type="match status" value="1"/>
</dbReference>
<keyword evidence="14" id="KW-1015">Disulfide bond</keyword>
<evidence type="ECO:0000256" key="7">
    <source>
        <dbReference type="ARBA" id="ARBA00022734"/>
    </source>
</evidence>
<dbReference type="Pfam" id="PF07714">
    <property type="entry name" value="PK_Tyr_Ser-Thr"/>
    <property type="match status" value="1"/>
</dbReference>
<keyword evidence="4" id="KW-0808">Transferase</keyword>
<evidence type="ECO:0000256" key="9">
    <source>
        <dbReference type="ARBA" id="ARBA00022741"/>
    </source>
</evidence>
<feature type="domain" description="Gnk2-homologous" evidence="20">
    <location>
        <begin position="19"/>
        <end position="127"/>
    </location>
</feature>
<dbReference type="GO" id="GO:0005886">
    <property type="term" value="C:plasma membrane"/>
    <property type="evidence" value="ECO:0007669"/>
    <property type="project" value="UniProtKB-SubCell"/>
</dbReference>
<organism evidence="21 22">
    <name type="scientific">Quercus lobata</name>
    <name type="common">Valley oak</name>
    <dbReference type="NCBI Taxonomy" id="97700"/>
    <lineage>
        <taxon>Eukaryota</taxon>
        <taxon>Viridiplantae</taxon>
        <taxon>Streptophyta</taxon>
        <taxon>Embryophyta</taxon>
        <taxon>Tracheophyta</taxon>
        <taxon>Spermatophyta</taxon>
        <taxon>Magnoliopsida</taxon>
        <taxon>eudicotyledons</taxon>
        <taxon>Gunneridae</taxon>
        <taxon>Pentapetalae</taxon>
        <taxon>rosids</taxon>
        <taxon>fabids</taxon>
        <taxon>Fagales</taxon>
        <taxon>Fagaceae</taxon>
        <taxon>Quercus</taxon>
    </lineage>
</organism>
<dbReference type="Pfam" id="PF01657">
    <property type="entry name" value="Stress-antifung"/>
    <property type="match status" value="1"/>
</dbReference>
<evidence type="ECO:0000313" key="21">
    <source>
        <dbReference type="EnsemblPlants" id="QL93p0073_1115:mrna"/>
    </source>
</evidence>
<dbReference type="Gramene" id="QL93p0073_1115:mrna">
    <property type="protein sequence ID" value="QL93p0073_1115:mrna"/>
    <property type="gene ID" value="QL93p0073_1115"/>
</dbReference>
<keyword evidence="12 18" id="KW-1133">Transmembrane helix</keyword>
<dbReference type="Gene3D" id="1.10.510.10">
    <property type="entry name" value="Transferase(Phosphotransferase) domain 1"/>
    <property type="match status" value="1"/>
</dbReference>
<keyword evidence="22" id="KW-1185">Reference proteome</keyword>
<dbReference type="PROSITE" id="PS50011">
    <property type="entry name" value="PROTEIN_KINASE_DOM"/>
    <property type="match status" value="1"/>
</dbReference>
<evidence type="ECO:0000256" key="12">
    <source>
        <dbReference type="ARBA" id="ARBA00022989"/>
    </source>
</evidence>
<dbReference type="InterPro" id="IPR000719">
    <property type="entry name" value="Prot_kinase_dom"/>
</dbReference>
<dbReference type="CDD" id="cd23509">
    <property type="entry name" value="Gnk2-like"/>
    <property type="match status" value="1"/>
</dbReference>
<name>A0A7N2N5Y2_QUELO</name>
<evidence type="ECO:0000256" key="15">
    <source>
        <dbReference type="ARBA" id="ARBA00023170"/>
    </source>
</evidence>
<evidence type="ECO:0000256" key="2">
    <source>
        <dbReference type="ARBA" id="ARBA00022475"/>
    </source>
</evidence>
<feature type="transmembrane region" description="Helical" evidence="18">
    <location>
        <begin position="158"/>
        <end position="181"/>
    </location>
</feature>
<dbReference type="PANTHER" id="PTHR27002:SF804">
    <property type="entry name" value="OS02G0710500 PROTEIN"/>
    <property type="match status" value="1"/>
</dbReference>
<dbReference type="Gene3D" id="3.30.430.20">
    <property type="entry name" value="Gnk2 domain, C-X8-C-X2-C motif"/>
    <property type="match status" value="1"/>
</dbReference>
<keyword evidence="13 18" id="KW-0472">Membrane</keyword>
<keyword evidence="7" id="KW-0430">Lectin</keyword>
<dbReference type="GO" id="GO:0005524">
    <property type="term" value="F:ATP binding"/>
    <property type="evidence" value="ECO:0007669"/>
    <property type="project" value="UniProtKB-KW"/>
</dbReference>
<dbReference type="GO" id="GO:0030246">
    <property type="term" value="F:carbohydrate binding"/>
    <property type="evidence" value="ECO:0007669"/>
    <property type="project" value="UniProtKB-KW"/>
</dbReference>
<dbReference type="PROSITE" id="PS51473">
    <property type="entry name" value="GNK2"/>
    <property type="match status" value="1"/>
</dbReference>
<dbReference type="Proteomes" id="UP000594261">
    <property type="component" value="Unassembled WGS sequence"/>
</dbReference>
<accession>A0A7N2N5Y2</accession>
<evidence type="ECO:0000256" key="10">
    <source>
        <dbReference type="ARBA" id="ARBA00022777"/>
    </source>
</evidence>
<evidence type="ECO:0000259" key="19">
    <source>
        <dbReference type="PROSITE" id="PS50011"/>
    </source>
</evidence>
<dbReference type="InterPro" id="IPR038408">
    <property type="entry name" value="GNK2_sf"/>
</dbReference>
<dbReference type="OMA" id="LEMSPRI"/>
<evidence type="ECO:0000256" key="11">
    <source>
        <dbReference type="ARBA" id="ARBA00022840"/>
    </source>
</evidence>
<evidence type="ECO:0000256" key="4">
    <source>
        <dbReference type="ARBA" id="ARBA00022679"/>
    </source>
</evidence>
<evidence type="ECO:0000256" key="17">
    <source>
        <dbReference type="SAM" id="MobiDB-lite"/>
    </source>
</evidence>
<evidence type="ECO:0000256" key="1">
    <source>
        <dbReference type="ARBA" id="ARBA00004251"/>
    </source>
</evidence>
<dbReference type="InterPro" id="IPR011009">
    <property type="entry name" value="Kinase-like_dom_sf"/>
</dbReference>
<dbReference type="FunFam" id="3.30.200.20:FF:000330">
    <property type="entry name" value="G-type lectin S-receptor-like serine/threonine-protein kinase At4g03230"/>
    <property type="match status" value="1"/>
</dbReference>
<keyword evidence="5 18" id="KW-0812">Transmembrane</keyword>
<evidence type="ECO:0000256" key="14">
    <source>
        <dbReference type="ARBA" id="ARBA00023157"/>
    </source>
</evidence>
<sequence>MVRRVLRYADVNFFGKPDTQPWLFMSNVENTTSPDQPNFYARILMEGLIGRANIKDRLFETDEQTLKIGDRSLTSYGLVQCTRDLDVGSCEKCLSDLMVEAQNCCESKIGWRISGPSCFLRYENYSFTAGLPKPPLSQSLPAAPRPDNGDGEKKSRKMVINTTSSITLIAVVAALIGFWIYTSSGKRKREQDRKTRQEIQSLNISVRSLSLQFMDSSVQARDDDDSREMHYFNLTTILTATNNFSDVNKLGEGGFGPVYKGKLINGKEIAVKRLSMKSKQGLEEFKNEVILIAKLQHKNLVMLLGCCLEEDEKLLVYEFMANTSLDVFLFEIVSGKKNNVFYHPERVQSLLTYVWQLWNEGEGVELIDQTIVDACPLGEALRLIHIALLCVQEDPNDRPTMSRVILMLASKTLNLAQPSAPPFSVSRLIIFDQSSTIGNKTGFVTSDQSLKSAFG</sequence>
<keyword evidence="11" id="KW-0067">ATP-binding</keyword>
<proteinExistence type="predicted"/>
<keyword evidence="16" id="KW-0325">Glycoprotein</keyword>
<evidence type="ECO:0000256" key="5">
    <source>
        <dbReference type="ARBA" id="ARBA00022692"/>
    </source>
</evidence>
<keyword evidence="15" id="KW-0675">Receptor</keyword>
<keyword evidence="9" id="KW-0547">Nucleotide-binding</keyword>
<protein>
    <submittedName>
        <fullName evidence="21">Uncharacterized protein</fullName>
    </submittedName>
</protein>
<evidence type="ECO:0000256" key="6">
    <source>
        <dbReference type="ARBA" id="ARBA00022729"/>
    </source>
</evidence>
<feature type="region of interest" description="Disordered" evidence="17">
    <location>
        <begin position="136"/>
        <end position="155"/>
    </location>
</feature>
<feature type="domain" description="Protein kinase" evidence="19">
    <location>
        <begin position="244"/>
        <end position="455"/>
    </location>
</feature>
<evidence type="ECO:0000256" key="18">
    <source>
        <dbReference type="SAM" id="Phobius"/>
    </source>
</evidence>
<evidence type="ECO:0000256" key="8">
    <source>
        <dbReference type="ARBA" id="ARBA00022737"/>
    </source>
</evidence>
<dbReference type="InParanoid" id="A0A7N2N5Y2"/>
<comment type="subcellular location">
    <subcellularLocation>
        <location evidence="1">Cell membrane</location>
        <topology evidence="1">Single-pass type I membrane protein</topology>
    </subcellularLocation>
</comment>
<dbReference type="InterPro" id="IPR002902">
    <property type="entry name" value="GNK2"/>
</dbReference>